<keyword evidence="2" id="KW-1185">Reference proteome</keyword>
<dbReference type="Pfam" id="PF09996">
    <property type="entry name" value="DUF2237"/>
    <property type="match status" value="1"/>
</dbReference>
<dbReference type="InterPro" id="IPR018714">
    <property type="entry name" value="DUF2237"/>
</dbReference>
<name>A0A317XRI2_9BASI</name>
<accession>A0A317XRI2</accession>
<dbReference type="EMBL" id="KZ819192">
    <property type="protein sequence ID" value="PWZ00498.1"/>
    <property type="molecule type" value="Genomic_DNA"/>
</dbReference>
<dbReference type="PANTHER" id="PTHR37466:SF1">
    <property type="entry name" value="SLR1628 PROTEIN"/>
    <property type="match status" value="1"/>
</dbReference>
<evidence type="ECO:0000313" key="2">
    <source>
        <dbReference type="Proteomes" id="UP000246740"/>
    </source>
</evidence>
<dbReference type="STRING" id="1882483.A0A317XRI2"/>
<reference evidence="1 2" key="1">
    <citation type="journal article" date="2018" name="Mol. Biol. Evol.">
        <title>Broad Genomic Sampling Reveals a Smut Pathogenic Ancestry of the Fungal Clade Ustilaginomycotina.</title>
        <authorList>
            <person name="Kijpornyongpan T."/>
            <person name="Mondo S.J."/>
            <person name="Barry K."/>
            <person name="Sandor L."/>
            <person name="Lee J."/>
            <person name="Lipzen A."/>
            <person name="Pangilinan J."/>
            <person name="LaButti K."/>
            <person name="Hainaut M."/>
            <person name="Henrissat B."/>
            <person name="Grigoriev I.V."/>
            <person name="Spatafora J.W."/>
            <person name="Aime M.C."/>
        </authorList>
    </citation>
    <scope>NUCLEOTIDE SEQUENCE [LARGE SCALE GENOMIC DNA]</scope>
    <source>
        <strain evidence="1 2">MCA 3645</strain>
    </source>
</reference>
<sequence>MERSVNVFGRPLTQCGTNPMTGFYRDGFCNTGPADSGAHTLAAVVSQRWLDFSASKGNDLRPILSEGCSWCLCVSRWKQSLDAYRRGDLPKEGVPRVKLEATHERALDVVSMDDLKEFAVEDGKCRAPQDPAQGGPIR</sequence>
<evidence type="ECO:0008006" key="3">
    <source>
        <dbReference type="Google" id="ProtNLM"/>
    </source>
</evidence>
<dbReference type="Gene3D" id="3.30.56.110">
    <property type="entry name" value="Protein of unknown function DUF2237"/>
    <property type="match status" value="1"/>
</dbReference>
<protein>
    <recommendedName>
        <fullName evidence="3">DUF2237 domain-containing protein</fullName>
    </recommendedName>
</protein>
<evidence type="ECO:0000313" key="1">
    <source>
        <dbReference type="EMBL" id="PWZ00498.1"/>
    </source>
</evidence>
<dbReference type="Proteomes" id="UP000246740">
    <property type="component" value="Unassembled WGS sequence"/>
</dbReference>
<dbReference type="InParanoid" id="A0A317XRI2"/>
<organism evidence="1 2">
    <name type="scientific">Testicularia cyperi</name>
    <dbReference type="NCBI Taxonomy" id="1882483"/>
    <lineage>
        <taxon>Eukaryota</taxon>
        <taxon>Fungi</taxon>
        <taxon>Dikarya</taxon>
        <taxon>Basidiomycota</taxon>
        <taxon>Ustilaginomycotina</taxon>
        <taxon>Ustilaginomycetes</taxon>
        <taxon>Ustilaginales</taxon>
        <taxon>Anthracoideaceae</taxon>
        <taxon>Testicularia</taxon>
    </lineage>
</organism>
<gene>
    <name evidence="1" type="ORF">BCV70DRAFT_160148</name>
</gene>
<dbReference type="PANTHER" id="PTHR37466">
    <property type="entry name" value="SLR1628 PROTEIN"/>
    <property type="match status" value="1"/>
</dbReference>
<proteinExistence type="predicted"/>
<dbReference type="AlphaFoldDB" id="A0A317XRI2"/>
<dbReference type="OrthoDB" id="1517790at2759"/>